<name>A0A5K7XHL2_9BACT</name>
<dbReference type="CDD" id="cd00427">
    <property type="entry name" value="Ribosomal_L29_HIP"/>
    <property type="match status" value="1"/>
</dbReference>
<sequence>MSKAKELRDMSDEQLDLTVKEAVDKLFRARVQSQTERLDAPSELKRQRRLIARAKTIQGERQRAAAAK</sequence>
<dbReference type="RefSeq" id="WP_152101572.1">
    <property type="nucleotide sequence ID" value="NZ_AP021861.1"/>
</dbReference>
<dbReference type="InterPro" id="IPR050063">
    <property type="entry name" value="Ribosomal_protein_uL29"/>
</dbReference>
<keyword evidence="3 5" id="KW-0687">Ribonucleoprotein</keyword>
<keyword evidence="7" id="KW-1185">Reference proteome</keyword>
<dbReference type="Proteomes" id="UP000326837">
    <property type="component" value="Chromosome"/>
</dbReference>
<dbReference type="Gene3D" id="1.10.287.310">
    <property type="match status" value="1"/>
</dbReference>
<evidence type="ECO:0000256" key="4">
    <source>
        <dbReference type="ARBA" id="ARBA00035204"/>
    </source>
</evidence>
<evidence type="ECO:0000256" key="3">
    <source>
        <dbReference type="ARBA" id="ARBA00023274"/>
    </source>
</evidence>
<dbReference type="GO" id="GO:0006412">
    <property type="term" value="P:translation"/>
    <property type="evidence" value="ECO:0007669"/>
    <property type="project" value="UniProtKB-UniRule"/>
</dbReference>
<dbReference type="AlphaFoldDB" id="A0A5K7XHL2"/>
<proteinExistence type="inferred from homology"/>
<protein>
    <recommendedName>
        <fullName evidence="4 5">Large ribosomal subunit protein uL29</fullName>
    </recommendedName>
</protein>
<dbReference type="PANTHER" id="PTHR10916">
    <property type="entry name" value="60S RIBOSOMAL PROTEIN L35/50S RIBOSOMAL PROTEIN L29"/>
    <property type="match status" value="1"/>
</dbReference>
<dbReference type="GO" id="GO:0003735">
    <property type="term" value="F:structural constituent of ribosome"/>
    <property type="evidence" value="ECO:0007669"/>
    <property type="project" value="InterPro"/>
</dbReference>
<evidence type="ECO:0000313" key="7">
    <source>
        <dbReference type="Proteomes" id="UP000326837"/>
    </source>
</evidence>
<dbReference type="InterPro" id="IPR001854">
    <property type="entry name" value="Ribosomal_uL29"/>
</dbReference>
<organism evidence="6 7">
    <name type="scientific">Lacipirellula parvula</name>
    <dbReference type="NCBI Taxonomy" id="2650471"/>
    <lineage>
        <taxon>Bacteria</taxon>
        <taxon>Pseudomonadati</taxon>
        <taxon>Planctomycetota</taxon>
        <taxon>Planctomycetia</taxon>
        <taxon>Pirellulales</taxon>
        <taxon>Lacipirellulaceae</taxon>
        <taxon>Lacipirellula</taxon>
    </lineage>
</organism>
<dbReference type="SUPFAM" id="SSF46561">
    <property type="entry name" value="Ribosomal protein L29 (L29p)"/>
    <property type="match status" value="1"/>
</dbReference>
<reference evidence="7" key="1">
    <citation type="submission" date="2019-10" db="EMBL/GenBank/DDBJ databases">
        <title>Lacipirellula parvula gen. nov., sp. nov., representing a lineage of planctomycetes widespread in freshwater anoxic habitats, and description of the family Lacipirellulaceae.</title>
        <authorList>
            <person name="Dedysh S.N."/>
            <person name="Kulichevskaya I.S."/>
            <person name="Beletsky A.V."/>
            <person name="Rakitin A.L."/>
            <person name="Mardanov A.V."/>
            <person name="Ivanova A.A."/>
            <person name="Saltykova V.X."/>
            <person name="Rijpstra W.I.C."/>
            <person name="Sinninghe Damste J.S."/>
            <person name="Ravin N.V."/>
        </authorList>
    </citation>
    <scope>NUCLEOTIDE SEQUENCE [LARGE SCALE GENOMIC DNA]</scope>
    <source>
        <strain evidence="7">PX69</strain>
    </source>
</reference>
<dbReference type="InterPro" id="IPR036049">
    <property type="entry name" value="Ribosomal_uL29_sf"/>
</dbReference>
<dbReference type="PANTHER" id="PTHR10916:SF0">
    <property type="entry name" value="LARGE RIBOSOMAL SUBUNIT PROTEIN UL29C"/>
    <property type="match status" value="1"/>
</dbReference>
<dbReference type="HAMAP" id="MF_00374">
    <property type="entry name" value="Ribosomal_uL29"/>
    <property type="match status" value="1"/>
</dbReference>
<evidence type="ECO:0000313" key="6">
    <source>
        <dbReference type="EMBL" id="BBO36394.1"/>
    </source>
</evidence>
<gene>
    <name evidence="5" type="primary">rpmC</name>
    <name evidence="6" type="ORF">PLANPX_6006</name>
</gene>
<dbReference type="GO" id="GO:0022625">
    <property type="term" value="C:cytosolic large ribosomal subunit"/>
    <property type="evidence" value="ECO:0007669"/>
    <property type="project" value="TreeGrafter"/>
</dbReference>
<accession>A0A5K7XHL2</accession>
<evidence type="ECO:0000256" key="1">
    <source>
        <dbReference type="ARBA" id="ARBA00009254"/>
    </source>
</evidence>
<evidence type="ECO:0000256" key="5">
    <source>
        <dbReference type="HAMAP-Rule" id="MF_00374"/>
    </source>
</evidence>
<dbReference type="Pfam" id="PF00831">
    <property type="entry name" value="Ribosomal_L29"/>
    <property type="match status" value="1"/>
</dbReference>
<evidence type="ECO:0000256" key="2">
    <source>
        <dbReference type="ARBA" id="ARBA00022980"/>
    </source>
</evidence>
<comment type="similarity">
    <text evidence="1 5">Belongs to the universal ribosomal protein uL29 family.</text>
</comment>
<keyword evidence="2 5" id="KW-0689">Ribosomal protein</keyword>
<dbReference type="NCBIfam" id="TIGR00012">
    <property type="entry name" value="L29"/>
    <property type="match status" value="1"/>
</dbReference>
<dbReference type="KEGG" id="lpav:PLANPX_6006"/>
<dbReference type="EMBL" id="AP021861">
    <property type="protein sequence ID" value="BBO36394.1"/>
    <property type="molecule type" value="Genomic_DNA"/>
</dbReference>